<reference evidence="2 3" key="1">
    <citation type="journal article" date="2019" name="Nat. Plants">
        <title>Genome sequencing of Musa balbisiana reveals subgenome evolution and function divergence in polyploid bananas.</title>
        <authorList>
            <person name="Yao X."/>
        </authorList>
    </citation>
    <scope>NUCLEOTIDE SEQUENCE [LARGE SCALE GENOMIC DNA]</scope>
    <source>
        <strain evidence="3">cv. DH-PKW</strain>
        <tissue evidence="2">Leaves</tissue>
    </source>
</reference>
<feature type="region of interest" description="Disordered" evidence="1">
    <location>
        <begin position="1"/>
        <end position="78"/>
    </location>
</feature>
<protein>
    <submittedName>
        <fullName evidence="2">Uncharacterized protein</fullName>
    </submittedName>
</protein>
<keyword evidence="3" id="KW-1185">Reference proteome</keyword>
<name>A0A4S8K4N7_MUSBA</name>
<dbReference type="Proteomes" id="UP000317650">
    <property type="component" value="Chromosome 8"/>
</dbReference>
<sequence length="78" mass="8148">MEGISQVVPRGGRGRRPAGGFGREKGTSFPPGKGSTPVSPATCLVLIPGHRSGRKLGPTPPTIKGVRLPQFSCLENKQ</sequence>
<gene>
    <name evidence="2" type="ORF">C4D60_Mb08t18040</name>
</gene>
<accession>A0A4S8K4N7</accession>
<dbReference type="EMBL" id="PYDT01000002">
    <property type="protein sequence ID" value="THU69783.1"/>
    <property type="molecule type" value="Genomic_DNA"/>
</dbReference>
<organism evidence="2 3">
    <name type="scientific">Musa balbisiana</name>
    <name type="common">Banana</name>
    <dbReference type="NCBI Taxonomy" id="52838"/>
    <lineage>
        <taxon>Eukaryota</taxon>
        <taxon>Viridiplantae</taxon>
        <taxon>Streptophyta</taxon>
        <taxon>Embryophyta</taxon>
        <taxon>Tracheophyta</taxon>
        <taxon>Spermatophyta</taxon>
        <taxon>Magnoliopsida</taxon>
        <taxon>Liliopsida</taxon>
        <taxon>Zingiberales</taxon>
        <taxon>Musaceae</taxon>
        <taxon>Musa</taxon>
    </lineage>
</organism>
<comment type="caution">
    <text evidence="2">The sequence shown here is derived from an EMBL/GenBank/DDBJ whole genome shotgun (WGS) entry which is preliminary data.</text>
</comment>
<proteinExistence type="predicted"/>
<evidence type="ECO:0000256" key="1">
    <source>
        <dbReference type="SAM" id="MobiDB-lite"/>
    </source>
</evidence>
<evidence type="ECO:0000313" key="2">
    <source>
        <dbReference type="EMBL" id="THU69783.1"/>
    </source>
</evidence>
<dbReference type="AlphaFoldDB" id="A0A4S8K4N7"/>
<evidence type="ECO:0000313" key="3">
    <source>
        <dbReference type="Proteomes" id="UP000317650"/>
    </source>
</evidence>